<gene>
    <name evidence="2" type="ORF">DACRYDRAFT_21665</name>
</gene>
<feature type="region of interest" description="Disordered" evidence="1">
    <location>
        <begin position="1"/>
        <end position="54"/>
    </location>
</feature>
<dbReference type="OrthoDB" id="10676769at2759"/>
<keyword evidence="3" id="KW-1185">Reference proteome</keyword>
<dbReference type="AlphaFoldDB" id="M5G1N1"/>
<dbReference type="HOGENOM" id="CLU_2372757_0_0_1"/>
<organism evidence="2 3">
    <name type="scientific">Dacryopinax primogenitus (strain DJM 731)</name>
    <name type="common">Brown rot fungus</name>
    <dbReference type="NCBI Taxonomy" id="1858805"/>
    <lineage>
        <taxon>Eukaryota</taxon>
        <taxon>Fungi</taxon>
        <taxon>Dikarya</taxon>
        <taxon>Basidiomycota</taxon>
        <taxon>Agaricomycotina</taxon>
        <taxon>Dacrymycetes</taxon>
        <taxon>Dacrymycetales</taxon>
        <taxon>Dacrymycetaceae</taxon>
        <taxon>Dacryopinax</taxon>
    </lineage>
</organism>
<dbReference type="EMBL" id="JH795861">
    <property type="protein sequence ID" value="EJU02624.1"/>
    <property type="molecule type" value="Genomic_DNA"/>
</dbReference>
<name>M5G1N1_DACPD</name>
<proteinExistence type="predicted"/>
<dbReference type="RefSeq" id="XP_040629518.1">
    <property type="nucleotide sequence ID" value="XM_040772488.1"/>
</dbReference>
<protein>
    <submittedName>
        <fullName evidence="2">Uncharacterized protein</fullName>
    </submittedName>
</protein>
<evidence type="ECO:0000313" key="3">
    <source>
        <dbReference type="Proteomes" id="UP000030653"/>
    </source>
</evidence>
<sequence>MPLPAPKSAAVPEPAPVILQPVELSPPTPSIVSPTPRRANPSPGPPSATSDGVDTTFQGVNKLVAQWQKRAEEGTQPAKNNVNVDKKVPAWQKLR</sequence>
<accession>M5G1N1</accession>
<dbReference type="Proteomes" id="UP000030653">
    <property type="component" value="Unassembled WGS sequence"/>
</dbReference>
<evidence type="ECO:0000256" key="1">
    <source>
        <dbReference type="SAM" id="MobiDB-lite"/>
    </source>
</evidence>
<evidence type="ECO:0000313" key="2">
    <source>
        <dbReference type="EMBL" id="EJU02624.1"/>
    </source>
</evidence>
<dbReference type="GeneID" id="63687550"/>
<reference evidence="2 3" key="1">
    <citation type="journal article" date="2012" name="Science">
        <title>The Paleozoic origin of enzymatic lignin decomposition reconstructed from 31 fungal genomes.</title>
        <authorList>
            <person name="Floudas D."/>
            <person name="Binder M."/>
            <person name="Riley R."/>
            <person name="Barry K."/>
            <person name="Blanchette R.A."/>
            <person name="Henrissat B."/>
            <person name="Martinez A.T."/>
            <person name="Otillar R."/>
            <person name="Spatafora J.W."/>
            <person name="Yadav J.S."/>
            <person name="Aerts A."/>
            <person name="Benoit I."/>
            <person name="Boyd A."/>
            <person name="Carlson A."/>
            <person name="Copeland A."/>
            <person name="Coutinho P.M."/>
            <person name="de Vries R.P."/>
            <person name="Ferreira P."/>
            <person name="Findley K."/>
            <person name="Foster B."/>
            <person name="Gaskell J."/>
            <person name="Glotzer D."/>
            <person name="Gorecki P."/>
            <person name="Heitman J."/>
            <person name="Hesse C."/>
            <person name="Hori C."/>
            <person name="Igarashi K."/>
            <person name="Jurgens J.A."/>
            <person name="Kallen N."/>
            <person name="Kersten P."/>
            <person name="Kohler A."/>
            <person name="Kuees U."/>
            <person name="Kumar T.K.A."/>
            <person name="Kuo A."/>
            <person name="LaButti K."/>
            <person name="Larrondo L.F."/>
            <person name="Lindquist E."/>
            <person name="Ling A."/>
            <person name="Lombard V."/>
            <person name="Lucas S."/>
            <person name="Lundell T."/>
            <person name="Martin R."/>
            <person name="McLaughlin D.J."/>
            <person name="Morgenstern I."/>
            <person name="Morin E."/>
            <person name="Murat C."/>
            <person name="Nagy L.G."/>
            <person name="Nolan M."/>
            <person name="Ohm R.A."/>
            <person name="Patyshakuliyeva A."/>
            <person name="Rokas A."/>
            <person name="Ruiz-Duenas F.J."/>
            <person name="Sabat G."/>
            <person name="Salamov A."/>
            <person name="Samejima M."/>
            <person name="Schmutz J."/>
            <person name="Slot J.C."/>
            <person name="St John F."/>
            <person name="Stenlid J."/>
            <person name="Sun H."/>
            <person name="Sun S."/>
            <person name="Syed K."/>
            <person name="Tsang A."/>
            <person name="Wiebenga A."/>
            <person name="Young D."/>
            <person name="Pisabarro A."/>
            <person name="Eastwood D.C."/>
            <person name="Martin F."/>
            <person name="Cullen D."/>
            <person name="Grigoriev I.V."/>
            <person name="Hibbett D.S."/>
        </authorList>
    </citation>
    <scope>NUCLEOTIDE SEQUENCE [LARGE SCALE GENOMIC DNA]</scope>
    <source>
        <strain evidence="2 3">DJM-731 SS1</strain>
    </source>
</reference>
<feature type="region of interest" description="Disordered" evidence="1">
    <location>
        <begin position="70"/>
        <end position="95"/>
    </location>
</feature>